<sequence>MKIGLIDVDGHNYPNLALMKLSAWHKKRGDEVKWYEPLFDGFPKEPLDRVYESKVFTFTPDFEFPINAKEVIRGGTGYFYPDGGEELPDEIEHLSPDYSLYGITKTAYGFLTRGCPRGCDFCIVKHKEGTKSRKVANLHEFWNGQKSIVLMDPNILACNQHPDLLKQLIESGAKVDFNQGIDARLLTPKNISLLKEVNIKEIHFAWDDPKDEEIIIPKLKLFKTETDIREREAIVYVLVNFNSTFEEDLHRVYTIRDLGMTPYIMIFDKDKTKSTDPVRRLQSWVNNKRIWFKNQNMKFEEFDRRIRSDNR</sequence>
<evidence type="ECO:0008006" key="3">
    <source>
        <dbReference type="Google" id="ProtNLM"/>
    </source>
</evidence>
<dbReference type="InterPro" id="IPR007197">
    <property type="entry name" value="rSAM"/>
</dbReference>
<dbReference type="Proteomes" id="UP001600941">
    <property type="component" value="Unassembled WGS sequence"/>
</dbReference>
<dbReference type="InterPro" id="IPR058240">
    <property type="entry name" value="rSAM_sf"/>
</dbReference>
<evidence type="ECO:0000313" key="2">
    <source>
        <dbReference type="Proteomes" id="UP001600941"/>
    </source>
</evidence>
<accession>A0ABQ0BV88</accession>
<proteinExistence type="predicted"/>
<name>A0ABQ0BV88_9FIRM</name>
<organism evidence="1 2">
    <name type="scientific">Blautia parvula</name>
    <dbReference type="NCBI Taxonomy" id="2877527"/>
    <lineage>
        <taxon>Bacteria</taxon>
        <taxon>Bacillati</taxon>
        <taxon>Bacillota</taxon>
        <taxon>Clostridia</taxon>
        <taxon>Lachnospirales</taxon>
        <taxon>Lachnospiraceae</taxon>
        <taxon>Blautia</taxon>
    </lineage>
</organism>
<dbReference type="SFLD" id="SFLDS00029">
    <property type="entry name" value="Radical_SAM"/>
    <property type="match status" value="1"/>
</dbReference>
<dbReference type="SUPFAM" id="SSF102114">
    <property type="entry name" value="Radical SAM enzymes"/>
    <property type="match status" value="1"/>
</dbReference>
<dbReference type="EMBL" id="BAABZQ010000001">
    <property type="protein sequence ID" value="GAA6500453.1"/>
    <property type="molecule type" value="Genomic_DNA"/>
</dbReference>
<protein>
    <recommendedName>
        <fullName evidence="3">Radical SAM protein</fullName>
    </recommendedName>
</protein>
<dbReference type="RefSeq" id="WP_390424348.1">
    <property type="nucleotide sequence ID" value="NZ_BAABZQ010000001.1"/>
</dbReference>
<keyword evidence="2" id="KW-1185">Reference proteome</keyword>
<comment type="caution">
    <text evidence="1">The sequence shown here is derived from an EMBL/GenBank/DDBJ whole genome shotgun (WGS) entry which is preliminary data.</text>
</comment>
<reference evidence="1 2" key="1">
    <citation type="submission" date="2024-04" db="EMBL/GenBank/DDBJ databases">
        <title>Defined microbial consortia suppress multidrug-resistant proinflammatory Enterobacteriaceae via ecological control.</title>
        <authorList>
            <person name="Furuichi M."/>
            <person name="Kawaguchi T."/>
            <person name="Pust M."/>
            <person name="Yasuma K."/>
            <person name="Plichta D."/>
            <person name="Hasegawa N."/>
            <person name="Ohya T."/>
            <person name="Bhattarai S."/>
            <person name="Sasajima S."/>
            <person name="Aoto Y."/>
            <person name="Tuganbaev T."/>
            <person name="Yaginuma M."/>
            <person name="Ueda M."/>
            <person name="Okahashi N."/>
            <person name="Amafuji K."/>
            <person name="Kiridooshi Y."/>
            <person name="Sugita K."/>
            <person name="Strazar M."/>
            <person name="Skelly A."/>
            <person name="Suda W."/>
            <person name="Hattori M."/>
            <person name="Nakamoto N."/>
            <person name="Caballero S."/>
            <person name="Norman J."/>
            <person name="Olle B."/>
            <person name="Tanoue T."/>
            <person name="Arita M."/>
            <person name="Bucci V."/>
            <person name="Atarashi K."/>
            <person name="Xavier R."/>
            <person name="Honda K."/>
        </authorList>
    </citation>
    <scope>NUCLEOTIDE SEQUENCE [LARGE SCALE GENOMIC DNA]</scope>
    <source>
        <strain evidence="2">k34-0107-D12</strain>
    </source>
</reference>
<evidence type="ECO:0000313" key="1">
    <source>
        <dbReference type="EMBL" id="GAA6500453.1"/>
    </source>
</evidence>
<gene>
    <name evidence="1" type="ORF">K340107D12_32690</name>
</gene>